<dbReference type="SMART" id="SM00344">
    <property type="entry name" value="HTH_ASNC"/>
    <property type="match status" value="2"/>
</dbReference>
<dbReference type="RefSeq" id="WP_291792874.1">
    <property type="nucleotide sequence ID" value="NZ_BAAAPZ010000004.1"/>
</dbReference>
<dbReference type="Pfam" id="PF13404">
    <property type="entry name" value="HTH_AsnC-type"/>
    <property type="match status" value="2"/>
</dbReference>
<reference evidence="6 7" key="1">
    <citation type="journal article" date="2019" name="Int. J. Syst. Evol. Microbiol.">
        <title>The Global Catalogue of Microorganisms (GCM) 10K type strain sequencing project: providing services to taxonomists for standard genome sequencing and annotation.</title>
        <authorList>
            <consortium name="The Broad Institute Genomics Platform"/>
            <consortium name="The Broad Institute Genome Sequencing Center for Infectious Disease"/>
            <person name="Wu L."/>
            <person name="Ma J."/>
        </authorList>
    </citation>
    <scope>NUCLEOTIDE SEQUENCE [LARGE SCALE GENOMIC DNA]</scope>
    <source>
        <strain evidence="6 7">JCM 15900</strain>
    </source>
</reference>
<dbReference type="InterPro" id="IPR019888">
    <property type="entry name" value="Tscrpt_reg_AsnC-like"/>
</dbReference>
<dbReference type="PROSITE" id="PS50956">
    <property type="entry name" value="HTH_ASNC_2"/>
    <property type="match status" value="1"/>
</dbReference>
<keyword evidence="2" id="KW-0238">DNA-binding</keyword>
<dbReference type="SUPFAM" id="SSF46785">
    <property type="entry name" value="Winged helix' DNA-binding domain"/>
    <property type="match status" value="2"/>
</dbReference>
<feature type="region of interest" description="Disordered" evidence="4">
    <location>
        <begin position="159"/>
        <end position="180"/>
    </location>
</feature>
<keyword evidence="7" id="KW-1185">Reference proteome</keyword>
<evidence type="ECO:0000259" key="5">
    <source>
        <dbReference type="PROSITE" id="PS50956"/>
    </source>
</evidence>
<dbReference type="InterPro" id="IPR000485">
    <property type="entry name" value="AsnC-type_HTH_dom"/>
</dbReference>
<evidence type="ECO:0000313" key="7">
    <source>
        <dbReference type="Proteomes" id="UP001500984"/>
    </source>
</evidence>
<evidence type="ECO:0000256" key="2">
    <source>
        <dbReference type="ARBA" id="ARBA00023125"/>
    </source>
</evidence>
<comment type="caution">
    <text evidence="6">The sequence shown here is derived from an EMBL/GenBank/DDBJ whole genome shotgun (WGS) entry which is preliminary data.</text>
</comment>
<dbReference type="EMBL" id="BAAAPZ010000004">
    <property type="protein sequence ID" value="GAA2093572.1"/>
    <property type="molecule type" value="Genomic_DNA"/>
</dbReference>
<feature type="domain" description="HTH asnC-type" evidence="5">
    <location>
        <begin position="181"/>
        <end position="241"/>
    </location>
</feature>
<proteinExistence type="predicted"/>
<dbReference type="Gene3D" id="1.10.10.10">
    <property type="entry name" value="Winged helix-like DNA-binding domain superfamily/Winged helix DNA-binding domain"/>
    <property type="match status" value="2"/>
</dbReference>
<dbReference type="Proteomes" id="UP001500984">
    <property type="component" value="Unassembled WGS sequence"/>
</dbReference>
<dbReference type="InterPro" id="IPR036390">
    <property type="entry name" value="WH_DNA-bd_sf"/>
</dbReference>
<name>A0ABN2WLN6_9MICO</name>
<evidence type="ECO:0000256" key="4">
    <source>
        <dbReference type="SAM" id="MobiDB-lite"/>
    </source>
</evidence>
<organism evidence="6 7">
    <name type="scientific">Brevibacterium salitolerans</name>
    <dbReference type="NCBI Taxonomy" id="1403566"/>
    <lineage>
        <taxon>Bacteria</taxon>
        <taxon>Bacillati</taxon>
        <taxon>Actinomycetota</taxon>
        <taxon>Actinomycetes</taxon>
        <taxon>Micrococcales</taxon>
        <taxon>Brevibacteriaceae</taxon>
        <taxon>Brevibacterium</taxon>
    </lineage>
</organism>
<dbReference type="PANTHER" id="PTHR30154:SF34">
    <property type="entry name" value="TRANSCRIPTIONAL REGULATOR AZLB"/>
    <property type="match status" value="1"/>
</dbReference>
<protein>
    <submittedName>
        <fullName evidence="6">Lrp/AsnC family transcriptional regulator</fullName>
    </submittedName>
</protein>
<evidence type="ECO:0000256" key="3">
    <source>
        <dbReference type="ARBA" id="ARBA00023163"/>
    </source>
</evidence>
<keyword evidence="1" id="KW-0805">Transcription regulation</keyword>
<dbReference type="InterPro" id="IPR036388">
    <property type="entry name" value="WH-like_DNA-bd_sf"/>
</dbReference>
<evidence type="ECO:0000256" key="1">
    <source>
        <dbReference type="ARBA" id="ARBA00023015"/>
    </source>
</evidence>
<dbReference type="PANTHER" id="PTHR30154">
    <property type="entry name" value="LEUCINE-RESPONSIVE REGULATORY PROTEIN"/>
    <property type="match status" value="1"/>
</dbReference>
<keyword evidence="3" id="KW-0804">Transcription</keyword>
<sequence>MSERHTHRLDEGSPALDRRIIAALQIRPRATWAAIADALGESARSVSRRGTELLDSGAVRVVGVRGATGTAIARIRSSVGAVRTVASGLAARPYTVFSYATTGAHSVFAEIRIDAEVYPGLVFDELPAVNGIADVRIDTVTRNHRSVSEWRPAVLTPAEAQAMGEPGRPPAPPQAADHEELSPSDRMLLRLLAEDARMTTADLAAHGRVSENTVRRRLAWLEQHSYLRIRVVAEPELLGFPVEALVTVTAARDAADRLVAGLLARTETRYLSALGGDRHLLAHFAFRNMAALHTELSSAPWTAEAESFEVSHVLQAFKRSGWSRTQEAATTHLY</sequence>
<accession>A0ABN2WLN6</accession>
<gene>
    <name evidence="6" type="ORF">GCM10009823_12020</name>
</gene>
<evidence type="ECO:0000313" key="6">
    <source>
        <dbReference type="EMBL" id="GAA2093572.1"/>
    </source>
</evidence>